<dbReference type="Gene3D" id="3.40.449.10">
    <property type="entry name" value="Phosphoenolpyruvate Carboxykinase, domain 1"/>
    <property type="match status" value="1"/>
</dbReference>
<comment type="pathway">
    <text evidence="1 10">Carbohydrate biosynthesis; gluconeogenesis.</text>
</comment>
<dbReference type="NCBIfam" id="NF006820">
    <property type="entry name" value="PRK09344.1-2"/>
    <property type="match status" value="1"/>
</dbReference>
<feature type="binding site" evidence="10">
    <location>
        <begin position="240"/>
        <end position="248"/>
    </location>
    <ligand>
        <name>ATP</name>
        <dbReference type="ChEBI" id="CHEBI:30616"/>
    </ligand>
</feature>
<keyword evidence="10" id="KW-0963">Cytoplasm</keyword>
<feature type="binding site" evidence="10">
    <location>
        <position position="325"/>
    </location>
    <ligand>
        <name>ATP</name>
        <dbReference type="ChEBI" id="CHEBI:30616"/>
    </ligand>
</feature>
<evidence type="ECO:0000256" key="10">
    <source>
        <dbReference type="HAMAP-Rule" id="MF_00453"/>
    </source>
</evidence>
<protein>
    <recommendedName>
        <fullName evidence="3 10">Phosphoenolpyruvate carboxykinase (ATP)</fullName>
        <shortName evidence="10">PCK</shortName>
        <shortName evidence="10">PEP carboxykinase</shortName>
        <shortName evidence="10">PEPCK</shortName>
        <ecNumber evidence="3 10">4.1.1.49</ecNumber>
    </recommendedName>
</protein>
<evidence type="ECO:0000256" key="3">
    <source>
        <dbReference type="ARBA" id="ARBA00012363"/>
    </source>
</evidence>
<dbReference type="UniPathway" id="UPA00138"/>
<evidence type="ECO:0000256" key="8">
    <source>
        <dbReference type="ARBA" id="ARBA00023239"/>
    </source>
</evidence>
<keyword evidence="11" id="KW-0670">Pyruvate</keyword>
<feature type="binding site" evidence="10">
    <location>
        <position position="289"/>
    </location>
    <ligand>
        <name>ATP</name>
        <dbReference type="ChEBI" id="CHEBI:30616"/>
    </ligand>
</feature>
<dbReference type="PIRSF" id="PIRSF006294">
    <property type="entry name" value="PEP_crbxkin"/>
    <property type="match status" value="1"/>
</dbReference>
<evidence type="ECO:0000256" key="4">
    <source>
        <dbReference type="ARBA" id="ARBA00022432"/>
    </source>
</evidence>
<dbReference type="EMBL" id="LCNT01000004">
    <property type="protein sequence ID" value="KKU61177.1"/>
    <property type="molecule type" value="Genomic_DNA"/>
</dbReference>
<evidence type="ECO:0000256" key="5">
    <source>
        <dbReference type="ARBA" id="ARBA00022741"/>
    </source>
</evidence>
<keyword evidence="7 10" id="KW-0067">ATP-binding</keyword>
<dbReference type="PANTHER" id="PTHR30031:SF0">
    <property type="entry name" value="PHOSPHOENOLPYRUVATE CARBOXYKINASE (ATP)"/>
    <property type="match status" value="1"/>
</dbReference>
<dbReference type="EC" id="4.1.1.49" evidence="3 10"/>
<dbReference type="NCBIfam" id="TIGR00224">
    <property type="entry name" value="pckA"/>
    <property type="match status" value="1"/>
</dbReference>
<feature type="binding site" evidence="10">
    <location>
        <position position="205"/>
    </location>
    <ligand>
        <name>Mn(2+)</name>
        <dbReference type="ChEBI" id="CHEBI:29035"/>
    </ligand>
</feature>
<proteinExistence type="inferred from homology"/>
<feature type="binding site" evidence="10">
    <location>
        <position position="224"/>
    </location>
    <ligand>
        <name>ATP</name>
        <dbReference type="ChEBI" id="CHEBI:30616"/>
    </ligand>
</feature>
<keyword evidence="10" id="KW-0464">Manganese</keyword>
<dbReference type="Pfam" id="PF01293">
    <property type="entry name" value="PEPCK_ATP"/>
    <property type="match status" value="1"/>
</dbReference>
<keyword evidence="6 10" id="KW-0210">Decarboxylase</keyword>
<dbReference type="GO" id="GO:0006094">
    <property type="term" value="P:gluconeogenesis"/>
    <property type="evidence" value="ECO:0007669"/>
    <property type="project" value="UniProtKB-UniRule"/>
</dbReference>
<feature type="binding site" evidence="10">
    <location>
        <position position="55"/>
    </location>
    <ligand>
        <name>substrate</name>
    </ligand>
</feature>
<name>A0A0G1RVM6_9BACT</name>
<comment type="caution">
    <text evidence="10">Lacks conserved residue(s) required for the propagation of feature annotation.</text>
</comment>
<keyword evidence="4 10" id="KW-0312">Gluconeogenesis</keyword>
<dbReference type="GO" id="GO:0004612">
    <property type="term" value="F:phosphoenolpyruvate carboxykinase (ATP) activity"/>
    <property type="evidence" value="ECO:0007669"/>
    <property type="project" value="UniProtKB-UniRule"/>
</dbReference>
<keyword evidence="8 10" id="KW-0456">Lyase</keyword>
<sequence length="541" mass="59505">MEVNELKPKQVYHNLSYQELFKHETGKGFSKLERGVVTRQPAGAVAVDTGKFTGRSPKDKYIVGGGPSAENIWWAGEGSPGSDNKPISIETWDYLLGVVKDQLTGKRLYLMDGWAGASKENRFGVRMVTEVAWQAHFFKNMFIKLSKSENLKHNFVPEWTIWNGCKTVAGEFETHGLNSPVFIAINIEKKTILIGGTWYGGEIKKGIFSVANYLLPLKGVGSFHCSANEGAKGDVALFFGLSGTGKTTLSHDPRRKLIGDDEHGWDDEGVFNLEGGCYAKVINLSQQGEPDIYKAIKRNALLENVVIDGKGRVDFSDVTKTQNTRVSYPIDHVKNIVRPVSKGGHAQKIIFLTCDSFGVLPPVARLTRQQAEYWFLSGYTAKVAGTERGVDEPQATFSACFGAPFLLLHPTAYAEILGKKIDQHQAQVYLVSTGWTGGGYGVGQRMPLANTRAIITAILTGKLEKAEYEPVGVFALALPKKVAGVSATVLNPRNTWADKREYDLAETRLARMFIDNFKTFSDTKEGLELEKAGPRTTGQTP</sequence>
<keyword evidence="5 10" id="KW-0547">Nucleotide-binding</keyword>
<evidence type="ECO:0000256" key="7">
    <source>
        <dbReference type="ARBA" id="ARBA00022840"/>
    </source>
</evidence>
<dbReference type="NCBIfam" id="NF006819">
    <property type="entry name" value="PRK09344.1-1"/>
    <property type="match status" value="1"/>
</dbReference>
<dbReference type="AlphaFoldDB" id="A0A0G1RVM6"/>
<feature type="binding site" evidence="10">
    <location>
        <position position="199"/>
    </location>
    <ligand>
        <name>substrate</name>
    </ligand>
</feature>
<dbReference type="GO" id="GO:0046872">
    <property type="term" value="F:metal ion binding"/>
    <property type="evidence" value="ECO:0007669"/>
    <property type="project" value="UniProtKB-KW"/>
</dbReference>
<dbReference type="InterPro" id="IPR008210">
    <property type="entry name" value="PEP_carboxykinase_N"/>
</dbReference>
<dbReference type="InterPro" id="IPR013035">
    <property type="entry name" value="PEP_carboxykinase_C"/>
</dbReference>
<evidence type="ECO:0000256" key="1">
    <source>
        <dbReference type="ARBA" id="ARBA00004742"/>
    </source>
</evidence>
<dbReference type="NCBIfam" id="NF006821">
    <property type="entry name" value="PRK09344.1-3"/>
    <property type="match status" value="1"/>
</dbReference>
<organism evidence="11 12">
    <name type="scientific">Candidatus Beckwithbacteria bacterium GW2011_GWB1_47_15</name>
    <dbReference type="NCBI Taxonomy" id="1618371"/>
    <lineage>
        <taxon>Bacteria</taxon>
        <taxon>Candidatus Beckwithiibacteriota</taxon>
    </lineage>
</organism>
<dbReference type="GO" id="GO:0005829">
    <property type="term" value="C:cytosol"/>
    <property type="evidence" value="ECO:0007669"/>
    <property type="project" value="TreeGrafter"/>
</dbReference>
<comment type="similarity">
    <text evidence="2 10">Belongs to the phosphoenolpyruvate carboxykinase (ATP) family.</text>
</comment>
<dbReference type="Gene3D" id="3.90.228.20">
    <property type="match status" value="1"/>
</dbReference>
<dbReference type="Gene3D" id="2.170.8.10">
    <property type="entry name" value="Phosphoenolpyruvate Carboxykinase, domain 2"/>
    <property type="match status" value="1"/>
</dbReference>
<comment type="function">
    <text evidence="10">Involved in the gluconeogenesis. Catalyzes the conversion of oxaloacetate (OAA) to phosphoenolpyruvate (PEP) through direct phosphoryl transfer between the nucleoside triphosphate and OAA.</text>
</comment>
<dbReference type="SUPFAM" id="SSF53795">
    <property type="entry name" value="PEP carboxykinase-like"/>
    <property type="match status" value="1"/>
</dbReference>
<keyword evidence="11" id="KW-0418">Kinase</keyword>
<dbReference type="GO" id="GO:0005524">
    <property type="term" value="F:ATP binding"/>
    <property type="evidence" value="ECO:0007669"/>
    <property type="project" value="UniProtKB-UniRule"/>
</dbReference>
<feature type="binding site" evidence="10">
    <location>
        <position position="224"/>
    </location>
    <ligand>
        <name>Mn(2+)</name>
        <dbReference type="ChEBI" id="CHEBI:29035"/>
    </ligand>
</feature>
<comment type="catalytic activity">
    <reaction evidence="9 10">
        <text>oxaloacetate + ATP = phosphoenolpyruvate + ADP + CO2</text>
        <dbReference type="Rhea" id="RHEA:18617"/>
        <dbReference type="ChEBI" id="CHEBI:16452"/>
        <dbReference type="ChEBI" id="CHEBI:16526"/>
        <dbReference type="ChEBI" id="CHEBI:30616"/>
        <dbReference type="ChEBI" id="CHEBI:58702"/>
        <dbReference type="ChEBI" id="CHEBI:456216"/>
        <dbReference type="EC" id="4.1.1.49"/>
    </reaction>
</comment>
<evidence type="ECO:0000256" key="9">
    <source>
        <dbReference type="ARBA" id="ARBA00047371"/>
    </source>
</evidence>
<evidence type="ECO:0000313" key="12">
    <source>
        <dbReference type="Proteomes" id="UP000033860"/>
    </source>
</evidence>
<evidence type="ECO:0000256" key="6">
    <source>
        <dbReference type="ARBA" id="ARBA00022793"/>
    </source>
</evidence>
<gene>
    <name evidence="10" type="primary">pckA</name>
    <name evidence="11" type="ORF">UX85_C0004G0099</name>
</gene>
<reference evidence="11 12" key="1">
    <citation type="journal article" date="2015" name="Nature">
        <title>rRNA introns, odd ribosomes, and small enigmatic genomes across a large radiation of phyla.</title>
        <authorList>
            <person name="Brown C.T."/>
            <person name="Hug L.A."/>
            <person name="Thomas B.C."/>
            <person name="Sharon I."/>
            <person name="Castelle C.J."/>
            <person name="Singh A."/>
            <person name="Wilkins M.J."/>
            <person name="Williams K.H."/>
            <person name="Banfield J.F."/>
        </authorList>
    </citation>
    <scope>NUCLEOTIDE SEQUENCE [LARGE SCALE GENOMIC DNA]</scope>
</reference>
<dbReference type="PROSITE" id="PS00532">
    <property type="entry name" value="PEPCK_ATP"/>
    <property type="match status" value="1"/>
</dbReference>
<feature type="binding site" evidence="10">
    <location>
        <position position="205"/>
    </location>
    <ligand>
        <name>substrate</name>
    </ligand>
</feature>
<accession>A0A0G1RVM6</accession>
<dbReference type="HAMAP" id="MF_00453">
    <property type="entry name" value="PEPCK_ATP"/>
    <property type="match status" value="1"/>
</dbReference>
<dbReference type="PATRIC" id="fig|1618371.3.peg.683"/>
<evidence type="ECO:0000256" key="2">
    <source>
        <dbReference type="ARBA" id="ARBA00006052"/>
    </source>
</evidence>
<feature type="binding site" evidence="10">
    <location>
        <position position="325"/>
    </location>
    <ligand>
        <name>substrate</name>
    </ligand>
</feature>
<dbReference type="InterPro" id="IPR015994">
    <property type="entry name" value="PEPCK_ATP_CS"/>
</dbReference>
<dbReference type="Proteomes" id="UP000033860">
    <property type="component" value="Unassembled WGS sequence"/>
</dbReference>
<evidence type="ECO:0000313" key="11">
    <source>
        <dbReference type="EMBL" id="KKU61177.1"/>
    </source>
</evidence>
<dbReference type="SUPFAM" id="SSF68923">
    <property type="entry name" value="PEP carboxykinase N-terminal domain"/>
    <property type="match status" value="1"/>
</dbReference>
<dbReference type="InterPro" id="IPR001272">
    <property type="entry name" value="PEP_carboxykinase_ATP"/>
</dbReference>
<dbReference type="PANTHER" id="PTHR30031">
    <property type="entry name" value="PHOSPHOENOLPYRUVATE CARBOXYKINASE ATP"/>
    <property type="match status" value="1"/>
</dbReference>
<keyword evidence="11" id="KW-0808">Transferase</keyword>
<comment type="subcellular location">
    <subcellularLocation>
        <location evidence="10">Cytoplasm</location>
    </subcellularLocation>
</comment>
<feature type="binding site" evidence="10">
    <location>
        <position position="205"/>
    </location>
    <ligand>
        <name>ATP</name>
        <dbReference type="ChEBI" id="CHEBI:30616"/>
    </ligand>
</feature>
<dbReference type="GO" id="GO:0016301">
    <property type="term" value="F:kinase activity"/>
    <property type="evidence" value="ECO:0007669"/>
    <property type="project" value="UniProtKB-KW"/>
</dbReference>
<feature type="binding site" evidence="10">
    <location>
        <position position="261"/>
    </location>
    <ligand>
        <name>Mn(2+)</name>
        <dbReference type="ChEBI" id="CHEBI:29035"/>
    </ligand>
</feature>
<comment type="caution">
    <text evidence="11">The sequence shown here is derived from an EMBL/GenBank/DDBJ whole genome shotgun (WGS) entry which is preliminary data.</text>
</comment>
<keyword evidence="10" id="KW-0479">Metal-binding</keyword>
<feature type="binding site" evidence="10">
    <location>
        <position position="451"/>
    </location>
    <ligand>
        <name>ATP</name>
        <dbReference type="ChEBI" id="CHEBI:30616"/>
    </ligand>
</feature>
<comment type="cofactor">
    <cofactor evidence="10">
        <name>Mn(2+)</name>
        <dbReference type="ChEBI" id="CHEBI:29035"/>
    </cofactor>
    <text evidence="10">Binds 1 Mn(2+) ion per subunit.</text>
</comment>